<organism evidence="1 2">
    <name type="scientific">Helianthus annuus</name>
    <name type="common">Common sunflower</name>
    <dbReference type="NCBI Taxonomy" id="4232"/>
    <lineage>
        <taxon>Eukaryota</taxon>
        <taxon>Viridiplantae</taxon>
        <taxon>Streptophyta</taxon>
        <taxon>Embryophyta</taxon>
        <taxon>Tracheophyta</taxon>
        <taxon>Spermatophyta</taxon>
        <taxon>Magnoliopsida</taxon>
        <taxon>eudicotyledons</taxon>
        <taxon>Gunneridae</taxon>
        <taxon>Pentapetalae</taxon>
        <taxon>asterids</taxon>
        <taxon>campanulids</taxon>
        <taxon>Asterales</taxon>
        <taxon>Asteraceae</taxon>
        <taxon>Asteroideae</taxon>
        <taxon>Heliantheae alliance</taxon>
        <taxon>Heliantheae</taxon>
        <taxon>Helianthus</taxon>
    </lineage>
</organism>
<protein>
    <submittedName>
        <fullName evidence="1">Uncharacterized protein</fullName>
    </submittedName>
</protein>
<gene>
    <name evidence="1" type="ORF">HannXRQ_Chr08g0215251</name>
</gene>
<accession>A0A251U2X4</accession>
<reference evidence="2" key="1">
    <citation type="journal article" date="2017" name="Nature">
        <title>The sunflower genome provides insights into oil metabolism, flowering and Asterid evolution.</title>
        <authorList>
            <person name="Badouin H."/>
            <person name="Gouzy J."/>
            <person name="Grassa C.J."/>
            <person name="Murat F."/>
            <person name="Staton S.E."/>
            <person name="Cottret L."/>
            <person name="Lelandais-Briere C."/>
            <person name="Owens G.L."/>
            <person name="Carrere S."/>
            <person name="Mayjonade B."/>
            <person name="Legrand L."/>
            <person name="Gill N."/>
            <person name="Kane N.C."/>
            <person name="Bowers J.E."/>
            <person name="Hubner S."/>
            <person name="Bellec A."/>
            <person name="Berard A."/>
            <person name="Berges H."/>
            <person name="Blanchet N."/>
            <person name="Boniface M.C."/>
            <person name="Brunel D."/>
            <person name="Catrice O."/>
            <person name="Chaidir N."/>
            <person name="Claudel C."/>
            <person name="Donnadieu C."/>
            <person name="Faraut T."/>
            <person name="Fievet G."/>
            <person name="Helmstetter N."/>
            <person name="King M."/>
            <person name="Knapp S.J."/>
            <person name="Lai Z."/>
            <person name="Le Paslier M.C."/>
            <person name="Lippi Y."/>
            <person name="Lorenzon L."/>
            <person name="Mandel J.R."/>
            <person name="Marage G."/>
            <person name="Marchand G."/>
            <person name="Marquand E."/>
            <person name="Bret-Mestries E."/>
            <person name="Morien E."/>
            <person name="Nambeesan S."/>
            <person name="Nguyen T."/>
            <person name="Pegot-Espagnet P."/>
            <person name="Pouilly N."/>
            <person name="Raftis F."/>
            <person name="Sallet E."/>
            <person name="Schiex T."/>
            <person name="Thomas J."/>
            <person name="Vandecasteele C."/>
            <person name="Vares D."/>
            <person name="Vear F."/>
            <person name="Vautrin S."/>
            <person name="Crespi M."/>
            <person name="Mangin B."/>
            <person name="Burke J.M."/>
            <person name="Salse J."/>
            <person name="Munos S."/>
            <person name="Vincourt P."/>
            <person name="Rieseberg L.H."/>
            <person name="Langlade N.B."/>
        </authorList>
    </citation>
    <scope>NUCLEOTIDE SEQUENCE [LARGE SCALE GENOMIC DNA]</scope>
    <source>
        <strain evidence="2">cv. SF193</strain>
    </source>
</reference>
<proteinExistence type="predicted"/>
<sequence length="99" mass="11726">MTAFWWQKDLGVRMESREHMELLNTLVSAYCRLVACQIGNINLTHGSNLTKMRWNRWTSSGPLQAQYDEQKISWKEWVERVWKARKIQSTGLINKQLDS</sequence>
<evidence type="ECO:0000313" key="1">
    <source>
        <dbReference type="EMBL" id="OTG17718.1"/>
    </source>
</evidence>
<keyword evidence="2" id="KW-1185">Reference proteome</keyword>
<evidence type="ECO:0000313" key="2">
    <source>
        <dbReference type="Proteomes" id="UP000215914"/>
    </source>
</evidence>
<dbReference type="Proteomes" id="UP000215914">
    <property type="component" value="Chromosome 8"/>
</dbReference>
<dbReference type="EMBL" id="CM007897">
    <property type="protein sequence ID" value="OTG17718.1"/>
    <property type="molecule type" value="Genomic_DNA"/>
</dbReference>
<dbReference type="InParanoid" id="A0A251U2X4"/>
<dbReference type="AlphaFoldDB" id="A0A251U2X4"/>
<name>A0A251U2X4_HELAN</name>